<dbReference type="EMBL" id="AVPJ01000008">
    <property type="protein sequence ID" value="KGN32126.1"/>
    <property type="molecule type" value="Genomic_DNA"/>
</dbReference>
<proteinExistence type="predicted"/>
<accession>A0A0A0J939</accession>
<evidence type="ECO:0000313" key="2">
    <source>
        <dbReference type="Proteomes" id="UP000030002"/>
    </source>
</evidence>
<name>A0A0A0J939_9MICO</name>
<dbReference type="AlphaFoldDB" id="A0A0A0J939"/>
<protein>
    <recommendedName>
        <fullName evidence="3">Dynein regulation protein LC7</fullName>
    </recommendedName>
</protein>
<dbReference type="SUPFAM" id="SSF103196">
    <property type="entry name" value="Roadblock/LC7 domain"/>
    <property type="match status" value="1"/>
</dbReference>
<sequence>MTLDESIQQLLDIDGATGVAIIDSESGMALAQGGNPGFDLGVAAAGSSNVVRAQVATMKEIGATEAIDDIMITLANQYHLINVLNTPTTEGLFIYLVLDRVGANLALARFRLASVAKTISI</sequence>
<dbReference type="Proteomes" id="UP000030002">
    <property type="component" value="Unassembled WGS sequence"/>
</dbReference>
<keyword evidence="2" id="KW-1185">Reference proteome</keyword>
<dbReference type="eggNOG" id="COG2018">
    <property type="taxonomic scope" value="Bacteria"/>
</dbReference>
<evidence type="ECO:0008006" key="3">
    <source>
        <dbReference type="Google" id="ProtNLM"/>
    </source>
</evidence>
<gene>
    <name evidence="1" type="ORF">N802_11110</name>
</gene>
<dbReference type="STRING" id="1385520.N802_11110"/>
<evidence type="ECO:0000313" key="1">
    <source>
        <dbReference type="EMBL" id="KGN32126.1"/>
    </source>
</evidence>
<dbReference type="OrthoDB" id="3781969at2"/>
<comment type="caution">
    <text evidence="1">The sequence shown here is derived from an EMBL/GenBank/DDBJ whole genome shotgun (WGS) entry which is preliminary data.</text>
</comment>
<reference evidence="1 2" key="1">
    <citation type="submission" date="2013-08" db="EMBL/GenBank/DDBJ databases">
        <title>The genome sequence of Knoellia sinensis.</title>
        <authorList>
            <person name="Zhu W."/>
            <person name="Wang G."/>
        </authorList>
    </citation>
    <scope>NUCLEOTIDE SEQUENCE [LARGE SCALE GENOMIC DNA]</scope>
    <source>
        <strain evidence="1 2">KCTC 19936</strain>
    </source>
</reference>
<organism evidence="1 2">
    <name type="scientific">Knoellia sinensis KCTC 19936</name>
    <dbReference type="NCBI Taxonomy" id="1385520"/>
    <lineage>
        <taxon>Bacteria</taxon>
        <taxon>Bacillati</taxon>
        <taxon>Actinomycetota</taxon>
        <taxon>Actinomycetes</taxon>
        <taxon>Micrococcales</taxon>
        <taxon>Intrasporangiaceae</taxon>
        <taxon>Knoellia</taxon>
    </lineage>
</organism>